<organism evidence="1 2">
    <name type="scientific">Rangifer tarandus platyrhynchus</name>
    <name type="common">Svalbard reindeer</name>
    <dbReference type="NCBI Taxonomy" id="3082113"/>
    <lineage>
        <taxon>Eukaryota</taxon>
        <taxon>Metazoa</taxon>
        <taxon>Chordata</taxon>
        <taxon>Craniata</taxon>
        <taxon>Vertebrata</taxon>
        <taxon>Euteleostomi</taxon>
        <taxon>Mammalia</taxon>
        <taxon>Eutheria</taxon>
        <taxon>Laurasiatheria</taxon>
        <taxon>Artiodactyla</taxon>
        <taxon>Ruminantia</taxon>
        <taxon>Pecora</taxon>
        <taxon>Cervidae</taxon>
        <taxon>Odocoileinae</taxon>
        <taxon>Rangifer</taxon>
    </lineage>
</organism>
<evidence type="ECO:0000313" key="1">
    <source>
        <dbReference type="EMBL" id="CAN0568667.1"/>
    </source>
</evidence>
<accession>A0AC60A8F0</accession>
<evidence type="ECO:0000313" key="2">
    <source>
        <dbReference type="Proteomes" id="UP001162501"/>
    </source>
</evidence>
<dbReference type="EMBL" id="OX596093">
    <property type="protein sequence ID" value="CAN0568667.1"/>
    <property type="molecule type" value="Genomic_DNA"/>
</dbReference>
<name>A0AC60A8F0_RANTA</name>
<sequence length="120" mass="13459">MPVKVHGLTVLVGIVSIITLTRLAYECYICMIHVRVIHFPQAWRSIPCIWLSSIVWSGASLLGWNNHILDMHGPGCTGDWPSKDTSHSSFAFLVSWLPDGVIAHCQGRFLFSIQTVSRRL</sequence>
<reference evidence="1" key="1">
    <citation type="submission" date="2023-05" db="EMBL/GenBank/DDBJ databases">
        <authorList>
            <consortium name="ELIXIR-Norway"/>
        </authorList>
    </citation>
    <scope>NUCLEOTIDE SEQUENCE</scope>
</reference>
<protein>
    <submittedName>
        <fullName evidence="1">Uncharacterized protein</fullName>
    </submittedName>
</protein>
<dbReference type="Proteomes" id="UP001162501">
    <property type="component" value="Chromosome 9"/>
</dbReference>
<reference evidence="1" key="2">
    <citation type="submission" date="2025-03" db="EMBL/GenBank/DDBJ databases">
        <authorList>
            <consortium name="ELIXIR-Norway"/>
            <consortium name="Elixir Norway"/>
        </authorList>
    </citation>
    <scope>NUCLEOTIDE SEQUENCE</scope>
</reference>
<gene>
    <name evidence="1" type="ORF">MRATA1EN22A_LOCUS27845</name>
</gene>
<proteinExistence type="predicted"/>